<proteinExistence type="predicted"/>
<accession>A0A1Y2JWQ9</accession>
<evidence type="ECO:0000313" key="2">
    <source>
        <dbReference type="Proteomes" id="UP000193335"/>
    </source>
</evidence>
<sequence length="64" mass="7064">MLKYELKTSEEADLDDRLPTMLMGLFALLLGCRLDKTVASMTAAMRQLDDGRFDVVLPGSGSKK</sequence>
<protein>
    <submittedName>
        <fullName evidence="1">Uncharacterized protein</fullName>
    </submittedName>
</protein>
<gene>
    <name evidence="1" type="ORF">BSZ19_03925</name>
</gene>
<dbReference type="AlphaFoldDB" id="A0A1Y2JWQ9"/>
<name>A0A1Y2JWQ9_BRAJP</name>
<evidence type="ECO:0000313" key="1">
    <source>
        <dbReference type="EMBL" id="OSJ36500.1"/>
    </source>
</evidence>
<dbReference type="EMBL" id="NAFL01000191">
    <property type="protein sequence ID" value="OSJ36500.1"/>
    <property type="molecule type" value="Genomic_DNA"/>
</dbReference>
<organism evidence="1 2">
    <name type="scientific">Bradyrhizobium japonicum</name>
    <dbReference type="NCBI Taxonomy" id="375"/>
    <lineage>
        <taxon>Bacteria</taxon>
        <taxon>Pseudomonadati</taxon>
        <taxon>Pseudomonadota</taxon>
        <taxon>Alphaproteobacteria</taxon>
        <taxon>Hyphomicrobiales</taxon>
        <taxon>Nitrobacteraceae</taxon>
        <taxon>Bradyrhizobium</taxon>
    </lineage>
</organism>
<comment type="caution">
    <text evidence="1">The sequence shown here is derived from an EMBL/GenBank/DDBJ whole genome shotgun (WGS) entry which is preliminary data.</text>
</comment>
<dbReference type="RefSeq" id="WP_085398580.1">
    <property type="nucleotide sequence ID" value="NZ_NAFL01000191.1"/>
</dbReference>
<dbReference type="PROSITE" id="PS51257">
    <property type="entry name" value="PROKAR_LIPOPROTEIN"/>
    <property type="match status" value="1"/>
</dbReference>
<dbReference type="Proteomes" id="UP000193335">
    <property type="component" value="Unassembled WGS sequence"/>
</dbReference>
<reference evidence="1 2" key="1">
    <citation type="submission" date="2017-03" db="EMBL/GenBank/DDBJ databases">
        <title>Whole genome sequences of fourteen strains of Bradyrhizobium canariense and one strain of Bradyrhizobium japonicum isolated from Lupinus (Papilionoideae: Genisteae) species in Algeria.</title>
        <authorList>
            <person name="Crovadore J."/>
            <person name="Chekireb D."/>
            <person name="Brachmann A."/>
            <person name="Chablais R."/>
            <person name="Cochard B."/>
            <person name="Lefort F."/>
        </authorList>
    </citation>
    <scope>NUCLEOTIDE SEQUENCE [LARGE SCALE GENOMIC DNA]</scope>
    <source>
        <strain evidence="1 2">UBMA197</strain>
    </source>
</reference>